<proteinExistence type="predicted"/>
<protein>
    <submittedName>
        <fullName evidence="1">Uncharacterized protein</fullName>
    </submittedName>
</protein>
<dbReference type="PATRIC" id="fig|28037.209.peg.498"/>
<accession>A0A0F2D754</accession>
<dbReference type="OrthoDB" id="2219731at2"/>
<dbReference type="RefSeq" id="WP_045591338.1">
    <property type="nucleotide sequence ID" value="NZ_JYGM01000001.1"/>
</dbReference>
<organism evidence="1 2">
    <name type="scientific">Streptococcus oralis subsp. oralis</name>
    <dbReference type="NCBI Taxonomy" id="1891914"/>
    <lineage>
        <taxon>Bacteria</taxon>
        <taxon>Bacillati</taxon>
        <taxon>Bacillota</taxon>
        <taxon>Bacilli</taxon>
        <taxon>Lactobacillales</taxon>
        <taxon>Streptococcaceae</taxon>
        <taxon>Streptococcus</taxon>
    </lineage>
</organism>
<name>A0A0F2D754_STROR</name>
<reference evidence="1 2" key="1">
    <citation type="submission" date="2015-02" db="EMBL/GenBank/DDBJ databases">
        <title>Evolution of amylase-binding proteins of oral streptococcal species.</title>
        <authorList>
            <person name="Haase E.M."/>
        </authorList>
    </citation>
    <scope>NUCLEOTIDE SEQUENCE [LARGE SCALE GENOMIC DNA]</scope>
    <source>
        <strain evidence="1 2">COL85/1862</strain>
    </source>
</reference>
<evidence type="ECO:0000313" key="2">
    <source>
        <dbReference type="Proteomes" id="UP000033657"/>
    </source>
</evidence>
<sequence length="213" mass="24436">MLEIPVEKLDLFEQLDRNVVAFYRNTEISQTESLNISITQEHYDKKSKELQPLGYQAVQISLGVALDNVIQQAYFQNLIIGGLLPDEIKVNKEDLMPLKDIVDSFCIMYATANNRLENSKAYELMKNKTVFFIGKLLTDDLKSGDEISYMGIERETADGTSYEAVKCFLTKESAEQYNDSKKPVSPANLAYLQAFWGKPVIIEPHRNYWIEFK</sequence>
<comment type="caution">
    <text evidence="1">The sequence shown here is derived from an EMBL/GenBank/DDBJ whole genome shotgun (WGS) entry which is preliminary data.</text>
</comment>
<dbReference type="AlphaFoldDB" id="A0A0F2D754"/>
<gene>
    <name evidence="1" type="ORF">TZ87_00499</name>
</gene>
<evidence type="ECO:0000313" key="1">
    <source>
        <dbReference type="EMBL" id="KJQ65371.1"/>
    </source>
</evidence>
<dbReference type="EMBL" id="JYGM01000001">
    <property type="protein sequence ID" value="KJQ65371.1"/>
    <property type="molecule type" value="Genomic_DNA"/>
</dbReference>
<dbReference type="Proteomes" id="UP000033657">
    <property type="component" value="Unassembled WGS sequence"/>
</dbReference>